<keyword evidence="7 12" id="KW-0418">Kinase</keyword>
<evidence type="ECO:0000256" key="7">
    <source>
        <dbReference type="ARBA" id="ARBA00022777"/>
    </source>
</evidence>
<feature type="binding site" evidence="12">
    <location>
        <position position="283"/>
    </location>
    <ligand>
        <name>K(+)</name>
        <dbReference type="ChEBI" id="CHEBI:29103"/>
    </ligand>
</feature>
<evidence type="ECO:0000256" key="6">
    <source>
        <dbReference type="ARBA" id="ARBA00022741"/>
    </source>
</evidence>
<dbReference type="Gene3D" id="3.40.1190.20">
    <property type="match status" value="1"/>
</dbReference>
<feature type="binding site" evidence="12">
    <location>
        <begin position="40"/>
        <end position="44"/>
    </location>
    <ligand>
        <name>substrate</name>
    </ligand>
</feature>
<evidence type="ECO:0000256" key="9">
    <source>
        <dbReference type="ARBA" id="ARBA00022842"/>
    </source>
</evidence>
<keyword evidence="10 12" id="KW-0630">Potassium</keyword>
<dbReference type="EMBL" id="BONG01000016">
    <property type="protein sequence ID" value="GIF89566.1"/>
    <property type="molecule type" value="Genomic_DNA"/>
</dbReference>
<feature type="binding site" evidence="12">
    <location>
        <position position="139"/>
    </location>
    <ligand>
        <name>substrate</name>
    </ligand>
</feature>
<dbReference type="PROSITE" id="PS00584">
    <property type="entry name" value="PFKB_KINASES_2"/>
    <property type="match status" value="1"/>
</dbReference>
<comment type="subunit">
    <text evidence="12">Homodimer.</text>
</comment>
<feature type="binding site" evidence="12">
    <location>
        <position position="244"/>
    </location>
    <ligand>
        <name>K(+)</name>
        <dbReference type="ChEBI" id="CHEBI:29103"/>
    </ligand>
</feature>
<dbReference type="UniPathway" id="UPA00916">
    <property type="reaction ID" value="UER00889"/>
</dbReference>
<dbReference type="InterPro" id="IPR002173">
    <property type="entry name" value="Carboh/pur_kinase_PfkB_CS"/>
</dbReference>
<feature type="binding site" evidence="12">
    <location>
        <position position="278"/>
    </location>
    <ligand>
        <name>K(+)</name>
        <dbReference type="ChEBI" id="CHEBI:29103"/>
    </ligand>
</feature>
<dbReference type="GO" id="GO:0019303">
    <property type="term" value="P:D-ribose catabolic process"/>
    <property type="evidence" value="ECO:0007669"/>
    <property type="project" value="UniProtKB-UniRule"/>
</dbReference>
<dbReference type="GO" id="GO:0046872">
    <property type="term" value="F:metal ion binding"/>
    <property type="evidence" value="ECO:0007669"/>
    <property type="project" value="UniProtKB-KW"/>
</dbReference>
<comment type="subcellular location">
    <subcellularLocation>
        <location evidence="12">Cytoplasm</location>
    </subcellularLocation>
</comment>
<dbReference type="InterPro" id="IPR029056">
    <property type="entry name" value="Ribokinase-like"/>
</dbReference>
<name>A0A8J3JYK8_9ACTN</name>
<evidence type="ECO:0000256" key="4">
    <source>
        <dbReference type="ARBA" id="ARBA00022679"/>
    </source>
</evidence>
<dbReference type="GO" id="GO:0004747">
    <property type="term" value="F:ribokinase activity"/>
    <property type="evidence" value="ECO:0007669"/>
    <property type="project" value="UniProtKB-UniRule"/>
</dbReference>
<dbReference type="Pfam" id="PF00294">
    <property type="entry name" value="PfkB"/>
    <property type="match status" value="1"/>
</dbReference>
<keyword evidence="11 12" id="KW-0119">Carbohydrate metabolism</keyword>
<dbReference type="AlphaFoldDB" id="A0A8J3JYK8"/>
<evidence type="ECO:0000256" key="3">
    <source>
        <dbReference type="ARBA" id="ARBA00016943"/>
    </source>
</evidence>
<evidence type="ECO:0000256" key="12">
    <source>
        <dbReference type="HAMAP-Rule" id="MF_01987"/>
    </source>
</evidence>
<keyword evidence="4 12" id="KW-0808">Transferase</keyword>
<keyword evidence="15" id="KW-1185">Reference proteome</keyword>
<keyword evidence="8 12" id="KW-0067">ATP-binding</keyword>
<comment type="activity regulation">
    <text evidence="12">Activated by a monovalent cation that binds near, but not in, the active site. The most likely occupant of the site in vivo is potassium. Ion binding induces a conformational change that may alter substrate affinity.</text>
</comment>
<evidence type="ECO:0000256" key="8">
    <source>
        <dbReference type="ARBA" id="ARBA00022840"/>
    </source>
</evidence>
<dbReference type="PANTHER" id="PTHR10584">
    <property type="entry name" value="SUGAR KINASE"/>
    <property type="match status" value="1"/>
</dbReference>
<feature type="binding site" evidence="12">
    <location>
        <begin position="215"/>
        <end position="220"/>
    </location>
    <ligand>
        <name>ATP</name>
        <dbReference type="ChEBI" id="CHEBI:30616"/>
    </ligand>
</feature>
<comment type="similarity">
    <text evidence="1">Belongs to the carbohydrate kinase pfkB family.</text>
</comment>
<keyword evidence="12" id="KW-0963">Cytoplasm</keyword>
<dbReference type="InterPro" id="IPR011611">
    <property type="entry name" value="PfkB_dom"/>
</dbReference>
<reference evidence="14 15" key="1">
    <citation type="submission" date="2021-01" db="EMBL/GenBank/DDBJ databases">
        <title>Whole genome shotgun sequence of Catellatospora chokoriensis NBRC 107358.</title>
        <authorList>
            <person name="Komaki H."/>
            <person name="Tamura T."/>
        </authorList>
    </citation>
    <scope>NUCLEOTIDE SEQUENCE [LARGE SCALE GENOMIC DNA]</scope>
    <source>
        <strain evidence="14 15">NBRC 107358</strain>
    </source>
</reference>
<proteinExistence type="inferred from homology"/>
<keyword evidence="6 12" id="KW-0547">Nucleotide-binding</keyword>
<comment type="cofactor">
    <cofactor evidence="12">
        <name>Mg(2+)</name>
        <dbReference type="ChEBI" id="CHEBI:18420"/>
    </cofactor>
    <text evidence="12">Requires a divalent cation, most likely magnesium in vivo, as an electrophilic catalyst to aid phosphoryl group transfer. It is the chelate of the metal and the nucleotide that is the actual substrate.</text>
</comment>
<evidence type="ECO:0000256" key="10">
    <source>
        <dbReference type="ARBA" id="ARBA00022958"/>
    </source>
</evidence>
<feature type="binding site" evidence="12">
    <location>
        <position position="242"/>
    </location>
    <ligand>
        <name>K(+)</name>
        <dbReference type="ChEBI" id="CHEBI:29103"/>
    </ligand>
</feature>
<evidence type="ECO:0000256" key="2">
    <source>
        <dbReference type="ARBA" id="ARBA00012035"/>
    </source>
</evidence>
<dbReference type="PRINTS" id="PR00990">
    <property type="entry name" value="RIBOKINASE"/>
</dbReference>
<dbReference type="InterPro" id="IPR002139">
    <property type="entry name" value="Ribo/fructo_kinase"/>
</dbReference>
<evidence type="ECO:0000313" key="15">
    <source>
        <dbReference type="Proteomes" id="UP000619293"/>
    </source>
</evidence>
<gene>
    <name evidence="14" type="primary">rbsK_1</name>
    <name evidence="12" type="synonym">rbsK</name>
    <name evidence="14" type="ORF">Cch02nite_30100</name>
</gene>
<feature type="binding site" evidence="12">
    <location>
        <position position="281"/>
    </location>
    <ligand>
        <name>K(+)</name>
        <dbReference type="ChEBI" id="CHEBI:29103"/>
    </ligand>
</feature>
<comment type="function">
    <text evidence="12">Catalyzes the phosphorylation of ribose at O-5 in a reaction requiring ATP and magnesium. The resulting D-ribose-5-phosphate can then be used either for sythesis of nucleotides, histidine, and tryptophan, or as a component of the pentose phosphate pathway.</text>
</comment>
<evidence type="ECO:0000259" key="13">
    <source>
        <dbReference type="Pfam" id="PF00294"/>
    </source>
</evidence>
<comment type="similarity">
    <text evidence="12">Belongs to the carbohydrate kinase PfkB family. Ribokinase subfamily.</text>
</comment>
<feature type="binding site" evidence="12">
    <location>
        <begin position="247"/>
        <end position="248"/>
    </location>
    <ligand>
        <name>ATP</name>
        <dbReference type="ChEBI" id="CHEBI:30616"/>
    </ligand>
</feature>
<feature type="binding site" evidence="12">
    <location>
        <begin position="12"/>
        <end position="14"/>
    </location>
    <ligand>
        <name>substrate</name>
    </ligand>
</feature>
<keyword evidence="5 12" id="KW-0479">Metal-binding</keyword>
<dbReference type="HAMAP" id="MF_01987">
    <property type="entry name" value="Ribokinase"/>
    <property type="match status" value="1"/>
</dbReference>
<dbReference type="CDD" id="cd01174">
    <property type="entry name" value="ribokinase"/>
    <property type="match status" value="1"/>
</dbReference>
<accession>A0A8J3JYK8</accession>
<comment type="catalytic activity">
    <reaction evidence="12">
        <text>D-ribose + ATP = D-ribose 5-phosphate + ADP + H(+)</text>
        <dbReference type="Rhea" id="RHEA:13697"/>
        <dbReference type="ChEBI" id="CHEBI:15378"/>
        <dbReference type="ChEBI" id="CHEBI:30616"/>
        <dbReference type="ChEBI" id="CHEBI:47013"/>
        <dbReference type="ChEBI" id="CHEBI:78346"/>
        <dbReference type="ChEBI" id="CHEBI:456216"/>
        <dbReference type="EC" id="2.7.1.15"/>
    </reaction>
</comment>
<evidence type="ECO:0000313" key="14">
    <source>
        <dbReference type="EMBL" id="GIF89566.1"/>
    </source>
</evidence>
<comment type="pathway">
    <text evidence="12">Carbohydrate metabolism; D-ribose degradation; D-ribose 5-phosphate from beta-D-ribopyranose: step 2/2.</text>
</comment>
<dbReference type="RefSeq" id="WP_191839701.1">
    <property type="nucleotide sequence ID" value="NZ_BAAALB010000009.1"/>
</dbReference>
<dbReference type="GO" id="GO:0005829">
    <property type="term" value="C:cytosol"/>
    <property type="evidence" value="ECO:0007669"/>
    <property type="project" value="TreeGrafter"/>
</dbReference>
<dbReference type="SUPFAM" id="SSF53613">
    <property type="entry name" value="Ribokinase-like"/>
    <property type="match status" value="1"/>
</dbReference>
<evidence type="ECO:0000256" key="1">
    <source>
        <dbReference type="ARBA" id="ARBA00005380"/>
    </source>
</evidence>
<organism evidence="14 15">
    <name type="scientific">Catellatospora chokoriensis</name>
    <dbReference type="NCBI Taxonomy" id="310353"/>
    <lineage>
        <taxon>Bacteria</taxon>
        <taxon>Bacillati</taxon>
        <taxon>Actinomycetota</taxon>
        <taxon>Actinomycetes</taxon>
        <taxon>Micromonosporales</taxon>
        <taxon>Micromonosporaceae</taxon>
        <taxon>Catellatospora</taxon>
    </lineage>
</organism>
<dbReference type="Proteomes" id="UP000619293">
    <property type="component" value="Unassembled WGS sequence"/>
</dbReference>
<dbReference type="InterPro" id="IPR011877">
    <property type="entry name" value="Ribokinase"/>
</dbReference>
<sequence>MTPRVTVVGSVNMDLVATAPTLPRPGETVLGDGFSTVPGGKGANQAVAAARAGAACRFVGAVGEDTFAGELRANLAAAGVDTERLRSTPGPSGVALIAVDAAAENLIVVAPGANATLTALTDADRAAITAADVLLCQLEIPLDTVVQAAAAARDAGVSVVLNAAPARPLPAALLQAVDLLVVNQGEAAAIAGIGEQDPSRLLDALLAHVPRVVMTLGAAGAAYADRDGQRLDVPAPRITAVDTTAAGDAFTGALALAWAQRRPIADTLRWACAAGAVCAQRHGAATALPTRAEIDQMYAQTYGGAP</sequence>
<feature type="binding site" evidence="12">
    <location>
        <position position="183"/>
    </location>
    <ligand>
        <name>ATP</name>
        <dbReference type="ChEBI" id="CHEBI:30616"/>
    </ligand>
</feature>
<feature type="active site" description="Proton acceptor" evidence="12">
    <location>
        <position position="248"/>
    </location>
</feature>
<keyword evidence="9 12" id="KW-0460">Magnesium</keyword>
<feature type="binding site" evidence="12">
    <location>
        <position position="248"/>
    </location>
    <ligand>
        <name>substrate</name>
    </ligand>
</feature>
<dbReference type="GO" id="GO:0005524">
    <property type="term" value="F:ATP binding"/>
    <property type="evidence" value="ECO:0007669"/>
    <property type="project" value="UniProtKB-UniRule"/>
</dbReference>
<comment type="caution">
    <text evidence="12">Lacks conserved residue(s) required for the propagation of feature annotation.</text>
</comment>
<comment type="caution">
    <text evidence="14">The sequence shown here is derived from an EMBL/GenBank/DDBJ whole genome shotgun (WGS) entry which is preliminary data.</text>
</comment>
<dbReference type="EC" id="2.7.1.15" evidence="2 12"/>
<evidence type="ECO:0000256" key="11">
    <source>
        <dbReference type="ARBA" id="ARBA00023277"/>
    </source>
</evidence>
<feature type="domain" description="Carbohydrate kinase PfkB" evidence="13">
    <location>
        <begin position="4"/>
        <end position="291"/>
    </location>
</feature>
<evidence type="ECO:0000256" key="5">
    <source>
        <dbReference type="ARBA" id="ARBA00022723"/>
    </source>
</evidence>
<protein>
    <recommendedName>
        <fullName evidence="3 12">Ribokinase</fullName>
        <shortName evidence="12">RK</shortName>
        <ecNumber evidence="2 12">2.7.1.15</ecNumber>
    </recommendedName>
</protein>
<dbReference type="PANTHER" id="PTHR10584:SF166">
    <property type="entry name" value="RIBOKINASE"/>
    <property type="match status" value="1"/>
</dbReference>